<evidence type="ECO:0000313" key="1">
    <source>
        <dbReference type="EMBL" id="KAH9830997.1"/>
    </source>
</evidence>
<proteinExistence type="predicted"/>
<dbReference type="GeneID" id="71998496"/>
<evidence type="ECO:0008006" key="3">
    <source>
        <dbReference type="Google" id="ProtNLM"/>
    </source>
</evidence>
<accession>A0ABQ8K2Q9</accession>
<dbReference type="EMBL" id="JADCUA010000028">
    <property type="protein sequence ID" value="KAH9830997.1"/>
    <property type="molecule type" value="Genomic_DNA"/>
</dbReference>
<gene>
    <name evidence="1" type="ORF">C8Q71DRAFT_317106</name>
</gene>
<sequence length="515" mass="57388">MFHYAYIIDGGVDACQLTVRDLPVHGHQLKSPTYLHELFPPRSIRVLGGSLLKDPDLMSDLSSAKVSSDRDTRSLTAEPCLPLEVQERILDFVAGSMDSRETMKACMQTCKGWTPRCRFHLLHEIHLRGQQEVFSFGRLLDSNPRYRNEVVYAHIGSRDGSLQPIAYVESFAARFAGKLPSVHHLMIRNAEMKSTNLRQDAYLHFSSFASLSELSLVRVTFRTRSMFVRIACSFPGLTLLQCTDVEIPGPNHQSTVITPVLRPNIRHLGVDGDPSSIERVSHAFVNAILAVALRTLVVGYQTAVPLRDLTASVQWLLDAAGPSLRTFTCLIDEGGFKRDDRAVQYINFTPNTCLERIVLRIPIHKDPSLSWIPALLSSATFHEGGEVCLIFSVDARDDTPHVLRMLFTRLRQSVGFELEAILSRPGFTKLKKFSVELYIVPWNIGLSQLAWTEVVTAAMPRLQARGVLDPCMRVMSDYSPTDVGSLLRGGVSLIPGSSVAETLARIPSDDLHAER</sequence>
<keyword evidence="2" id="KW-1185">Reference proteome</keyword>
<comment type="caution">
    <text evidence="1">The sequence shown here is derived from an EMBL/GenBank/DDBJ whole genome shotgun (WGS) entry which is preliminary data.</text>
</comment>
<name>A0ABQ8K2Q9_9APHY</name>
<dbReference type="Proteomes" id="UP000814176">
    <property type="component" value="Unassembled WGS sequence"/>
</dbReference>
<reference evidence="1 2" key="1">
    <citation type="journal article" date="2021" name="Environ. Microbiol.">
        <title>Gene family expansions and transcriptome signatures uncover fungal adaptations to wood decay.</title>
        <authorList>
            <person name="Hage H."/>
            <person name="Miyauchi S."/>
            <person name="Viragh M."/>
            <person name="Drula E."/>
            <person name="Min B."/>
            <person name="Chaduli D."/>
            <person name="Navarro D."/>
            <person name="Favel A."/>
            <person name="Norest M."/>
            <person name="Lesage-Meessen L."/>
            <person name="Balint B."/>
            <person name="Merenyi Z."/>
            <person name="de Eugenio L."/>
            <person name="Morin E."/>
            <person name="Martinez A.T."/>
            <person name="Baldrian P."/>
            <person name="Stursova M."/>
            <person name="Martinez M.J."/>
            <person name="Novotny C."/>
            <person name="Magnuson J.K."/>
            <person name="Spatafora J.W."/>
            <person name="Maurice S."/>
            <person name="Pangilinan J."/>
            <person name="Andreopoulos W."/>
            <person name="LaButti K."/>
            <person name="Hundley H."/>
            <person name="Na H."/>
            <person name="Kuo A."/>
            <person name="Barry K."/>
            <person name="Lipzen A."/>
            <person name="Henrissat B."/>
            <person name="Riley R."/>
            <person name="Ahrendt S."/>
            <person name="Nagy L.G."/>
            <person name="Grigoriev I.V."/>
            <person name="Martin F."/>
            <person name="Rosso M.N."/>
        </authorList>
    </citation>
    <scope>NUCLEOTIDE SEQUENCE [LARGE SCALE GENOMIC DNA]</scope>
    <source>
        <strain evidence="1 2">CIRM-BRFM 1785</strain>
    </source>
</reference>
<dbReference type="RefSeq" id="XP_047774244.1">
    <property type="nucleotide sequence ID" value="XM_047917764.1"/>
</dbReference>
<evidence type="ECO:0000313" key="2">
    <source>
        <dbReference type="Proteomes" id="UP000814176"/>
    </source>
</evidence>
<protein>
    <recommendedName>
        <fullName evidence="3">F-box domain-containing protein</fullName>
    </recommendedName>
</protein>
<organism evidence="1 2">
    <name type="scientific">Rhodofomes roseus</name>
    <dbReference type="NCBI Taxonomy" id="34475"/>
    <lineage>
        <taxon>Eukaryota</taxon>
        <taxon>Fungi</taxon>
        <taxon>Dikarya</taxon>
        <taxon>Basidiomycota</taxon>
        <taxon>Agaricomycotina</taxon>
        <taxon>Agaricomycetes</taxon>
        <taxon>Polyporales</taxon>
        <taxon>Rhodofomes</taxon>
    </lineage>
</organism>